<evidence type="ECO:0000313" key="10">
    <source>
        <dbReference type="EMBL" id="RII92402.1"/>
    </source>
</evidence>
<evidence type="ECO:0000259" key="9">
    <source>
        <dbReference type="Pfam" id="PF02770"/>
    </source>
</evidence>
<dbReference type="GO" id="GO:0003995">
    <property type="term" value="F:acyl-CoA dehydrogenase activity"/>
    <property type="evidence" value="ECO:0007669"/>
    <property type="project" value="TreeGrafter"/>
</dbReference>
<comment type="caution">
    <text evidence="10">The sequence shown here is derived from an EMBL/GenBank/DDBJ whole genome shotgun (WGS) entry which is preliminary data.</text>
</comment>
<evidence type="ECO:0000256" key="5">
    <source>
        <dbReference type="ARBA" id="ARBA00023002"/>
    </source>
</evidence>
<dbReference type="InterPro" id="IPR009100">
    <property type="entry name" value="AcylCoA_DH/oxidase_NM_dom_sf"/>
</dbReference>
<feature type="domain" description="Acyl-CoA dehydrogenase/oxidase C-terminal" evidence="8">
    <location>
        <begin position="255"/>
        <end position="373"/>
    </location>
</feature>
<feature type="domain" description="Acyl-CoA oxidase/dehydrogenase middle" evidence="9">
    <location>
        <begin position="128"/>
        <end position="221"/>
    </location>
</feature>
<gene>
    <name evidence="10" type="ORF">DZF96_16110</name>
</gene>
<sequence>MTLTAPPPETRAPNTDLGWLGDPFAPDNPAGFAQAVARSRRGVRPVKVLERARRAGLHLIYTPRIWGGALEDPVAAGRIARTLVARDADIMTNLLMSLTPVLITGLLGDDAQRADVVATVVRGGHVGYALSERRHGSDLLNLETRAEHDGERITLTGRKWWVGQAPTAERFVVIARSGERGPLAFSAYDVPAPALGLAVRPPHATAGFRGTEFSDVDLDGVVVPGSALLGERGAALGAVLTSQSIVRTLSLPAALACMDADRLLLTRLSREIRGGKALRDDVVFLAEVGRIAARVLAAEAVAEAALREMATDPASAVLRSAFAKHVVSRCTQEVHDLVGDALSTRGIAGDGAWGMHDKVVSDARAIRVIDGSPLATLRTVAGFLPRCVADAGDEPPTGDRDADPRRFDPARVAMTPPRRDEAVALLRRDEDAIRATPD</sequence>
<dbReference type="Proteomes" id="UP000266298">
    <property type="component" value="Unassembled WGS sequence"/>
</dbReference>
<dbReference type="InterPro" id="IPR036250">
    <property type="entry name" value="AcylCo_DH-like_C"/>
</dbReference>
<dbReference type="GO" id="GO:0033539">
    <property type="term" value="P:fatty acid beta-oxidation using acyl-CoA dehydrogenase"/>
    <property type="evidence" value="ECO:0007669"/>
    <property type="project" value="TreeGrafter"/>
</dbReference>
<reference evidence="10 11" key="1">
    <citation type="submission" date="2018-08" db="EMBL/GenBank/DDBJ databases">
        <title>Genome Sequence of Clavibacter michiganensis Subspecies type strains, and the Atypical Peach-Colored Strains Isolated from Tomato.</title>
        <authorList>
            <person name="Osdaghi E."/>
            <person name="Portier P."/>
            <person name="Briand M."/>
            <person name="Jacques M.-A."/>
        </authorList>
    </citation>
    <scope>NUCLEOTIDE SEQUENCE [LARGE SCALE GENOMIC DNA]</scope>
    <source>
        <strain evidence="10 11">CFBP 7493</strain>
    </source>
</reference>
<dbReference type="SUPFAM" id="SSF56645">
    <property type="entry name" value="Acyl-CoA dehydrogenase NM domain-like"/>
    <property type="match status" value="1"/>
</dbReference>
<evidence type="ECO:0000313" key="11">
    <source>
        <dbReference type="Proteomes" id="UP000266298"/>
    </source>
</evidence>
<dbReference type="Gene3D" id="2.40.110.10">
    <property type="entry name" value="Butyryl-CoA Dehydrogenase, subunit A, domain 2"/>
    <property type="match status" value="1"/>
</dbReference>
<dbReference type="InterPro" id="IPR046373">
    <property type="entry name" value="Acyl-CoA_Oxase/DH_mid-dom_sf"/>
</dbReference>
<evidence type="ECO:0000256" key="7">
    <source>
        <dbReference type="SAM" id="MobiDB-lite"/>
    </source>
</evidence>
<dbReference type="CDD" id="cd00567">
    <property type="entry name" value="ACAD"/>
    <property type="match status" value="1"/>
</dbReference>
<organism evidence="10 11">
    <name type="scientific">Clavibacter michiganensis</name>
    <dbReference type="NCBI Taxonomy" id="28447"/>
    <lineage>
        <taxon>Bacteria</taxon>
        <taxon>Bacillati</taxon>
        <taxon>Actinomycetota</taxon>
        <taxon>Actinomycetes</taxon>
        <taxon>Micrococcales</taxon>
        <taxon>Microbacteriaceae</taxon>
        <taxon>Clavibacter</taxon>
    </lineage>
</organism>
<dbReference type="Gene3D" id="1.10.540.10">
    <property type="entry name" value="Acyl-CoA dehydrogenase/oxidase, N-terminal domain"/>
    <property type="match status" value="1"/>
</dbReference>
<feature type="compositionally biased region" description="Basic and acidic residues" evidence="7">
    <location>
        <begin position="397"/>
        <end position="409"/>
    </location>
</feature>
<dbReference type="InterPro" id="IPR050741">
    <property type="entry name" value="Acyl-CoA_dehydrogenase"/>
</dbReference>
<keyword evidence="4 6" id="KW-0274">FAD</keyword>
<dbReference type="SUPFAM" id="SSF47203">
    <property type="entry name" value="Acyl-CoA dehydrogenase C-terminal domain-like"/>
    <property type="match status" value="1"/>
</dbReference>
<evidence type="ECO:0000256" key="2">
    <source>
        <dbReference type="ARBA" id="ARBA00009347"/>
    </source>
</evidence>
<evidence type="ECO:0000256" key="1">
    <source>
        <dbReference type="ARBA" id="ARBA00001974"/>
    </source>
</evidence>
<dbReference type="AlphaFoldDB" id="A0A399NEC2"/>
<keyword evidence="3 6" id="KW-0285">Flavoprotein</keyword>
<feature type="non-terminal residue" evidence="10">
    <location>
        <position position="438"/>
    </location>
</feature>
<dbReference type="GO" id="GO:0005737">
    <property type="term" value="C:cytoplasm"/>
    <property type="evidence" value="ECO:0007669"/>
    <property type="project" value="TreeGrafter"/>
</dbReference>
<dbReference type="Pfam" id="PF00441">
    <property type="entry name" value="Acyl-CoA_dh_1"/>
    <property type="match status" value="1"/>
</dbReference>
<dbReference type="GO" id="GO:0050660">
    <property type="term" value="F:flavin adenine dinucleotide binding"/>
    <property type="evidence" value="ECO:0007669"/>
    <property type="project" value="InterPro"/>
</dbReference>
<dbReference type="InterPro" id="IPR006091">
    <property type="entry name" value="Acyl-CoA_Oxase/DH_mid-dom"/>
</dbReference>
<evidence type="ECO:0000256" key="6">
    <source>
        <dbReference type="RuleBase" id="RU362125"/>
    </source>
</evidence>
<dbReference type="RefSeq" id="WP_147362487.1">
    <property type="nucleotide sequence ID" value="NZ_QWEC01000459.1"/>
</dbReference>
<evidence type="ECO:0000259" key="8">
    <source>
        <dbReference type="Pfam" id="PF00441"/>
    </source>
</evidence>
<comment type="similarity">
    <text evidence="2 6">Belongs to the acyl-CoA dehydrogenase family.</text>
</comment>
<dbReference type="PANTHER" id="PTHR48083">
    <property type="entry name" value="MEDIUM-CHAIN SPECIFIC ACYL-COA DEHYDROGENASE, MITOCHONDRIAL-RELATED"/>
    <property type="match status" value="1"/>
</dbReference>
<protein>
    <submittedName>
        <fullName evidence="10">Acyl-CoA dehydrogenase</fullName>
    </submittedName>
</protein>
<accession>A0A399NEC2</accession>
<dbReference type="InterPro" id="IPR009075">
    <property type="entry name" value="AcylCo_DH/oxidase_C"/>
</dbReference>
<dbReference type="InterPro" id="IPR037069">
    <property type="entry name" value="AcylCoA_DH/ox_N_sf"/>
</dbReference>
<evidence type="ECO:0000256" key="3">
    <source>
        <dbReference type="ARBA" id="ARBA00022630"/>
    </source>
</evidence>
<keyword evidence="5 6" id="KW-0560">Oxidoreductase</keyword>
<dbReference type="Gene3D" id="1.20.140.10">
    <property type="entry name" value="Butyryl-CoA Dehydrogenase, subunit A, domain 3"/>
    <property type="match status" value="1"/>
</dbReference>
<evidence type="ECO:0000256" key="4">
    <source>
        <dbReference type="ARBA" id="ARBA00022827"/>
    </source>
</evidence>
<dbReference type="Pfam" id="PF02770">
    <property type="entry name" value="Acyl-CoA_dh_M"/>
    <property type="match status" value="1"/>
</dbReference>
<comment type="cofactor">
    <cofactor evidence="1 6">
        <name>FAD</name>
        <dbReference type="ChEBI" id="CHEBI:57692"/>
    </cofactor>
</comment>
<dbReference type="EMBL" id="QWEC01000459">
    <property type="protein sequence ID" value="RII92402.1"/>
    <property type="molecule type" value="Genomic_DNA"/>
</dbReference>
<dbReference type="PANTHER" id="PTHR48083:SF2">
    <property type="entry name" value="MEDIUM-CHAIN SPECIFIC ACYL-COA DEHYDROGENASE, MITOCHONDRIAL"/>
    <property type="match status" value="1"/>
</dbReference>
<name>A0A399NEC2_9MICO</name>
<proteinExistence type="inferred from homology"/>
<feature type="region of interest" description="Disordered" evidence="7">
    <location>
        <begin position="389"/>
        <end position="420"/>
    </location>
</feature>